<evidence type="ECO:0000256" key="2">
    <source>
        <dbReference type="ARBA" id="ARBA00022771"/>
    </source>
</evidence>
<feature type="compositionally biased region" description="Basic residues" evidence="5">
    <location>
        <begin position="1"/>
        <end position="11"/>
    </location>
</feature>
<evidence type="ECO:0000313" key="8">
    <source>
        <dbReference type="Proteomes" id="UP000294003"/>
    </source>
</evidence>
<keyword evidence="2 4" id="KW-0863">Zinc-finger</keyword>
<feature type="compositionally biased region" description="Basic residues" evidence="5">
    <location>
        <begin position="60"/>
        <end position="70"/>
    </location>
</feature>
<feature type="compositionally biased region" description="Low complexity" evidence="5">
    <location>
        <begin position="183"/>
        <end position="199"/>
    </location>
</feature>
<feature type="compositionally biased region" description="Basic and acidic residues" evidence="5">
    <location>
        <begin position="12"/>
        <end position="22"/>
    </location>
</feature>
<feature type="compositionally biased region" description="Basic and acidic residues" evidence="5">
    <location>
        <begin position="38"/>
        <end position="47"/>
    </location>
</feature>
<feature type="region of interest" description="Disordered" evidence="5">
    <location>
        <begin position="570"/>
        <end position="607"/>
    </location>
</feature>
<feature type="compositionally biased region" description="Low complexity" evidence="5">
    <location>
        <begin position="107"/>
        <end position="122"/>
    </location>
</feature>
<organism evidence="7 8">
    <name type="scientific">Monosporascus cannonballus</name>
    <dbReference type="NCBI Taxonomy" id="155416"/>
    <lineage>
        <taxon>Eukaryota</taxon>
        <taxon>Fungi</taxon>
        <taxon>Dikarya</taxon>
        <taxon>Ascomycota</taxon>
        <taxon>Pezizomycotina</taxon>
        <taxon>Sordariomycetes</taxon>
        <taxon>Xylariomycetidae</taxon>
        <taxon>Xylariales</taxon>
        <taxon>Xylariales incertae sedis</taxon>
        <taxon>Monosporascus</taxon>
    </lineage>
</organism>
<dbReference type="CDD" id="cd20335">
    <property type="entry name" value="BRcat_RBR"/>
    <property type="match status" value="1"/>
</dbReference>
<sequence>MPEHSSHRHRRASEDLRPRDQMPRPSRLPARSATVIDRSSRGRRVYDGDDDDEEDDRSRSRSKSRPRLRPRSSSESSRHSESDVLEPLPRPAQRRQRALRPKKVPRSSSSSSSADLTPSASSPDERPKRRAAKRQIEVMSESEPEPAEHRRLPRRRQKEIAYAGASDNDGVYEDPLPRRARASRSQSRPRYGPRSGSRSSSRKPHHRDHRDEGKHISSSKRTSEPPKRNYESEPYYDKSEHSPPQKASSSRVTSSHSLGSSSKRSSALEALFSPRRQPSSEKPAKIVECVACRDEVSSNKAPKLKCGHRMCNPCLRRKFRLSIQDPSQMPPKCCTADRISLKHVQDLFPDKFKNAWNQKFNEFSTRDPIYCPRRKCGEWIKPERIYERNGRNRCGAEFCMMCGAKWKSCECPWFNNDTAEQDRLDSLQVPSPIIDRDRFGGGDSLSPRDCRTGRGVVSGARSRQPTYEDDVYSRRLQVQEDEDYARRLQYEEPEDDYENGYDDVISLGHAAGHFMKERNYRHRSQSLVQPAAVPLATFERTNSAADYVAGVNRARGVRGSSIDRLADRFSEQRQGGSSPMHRPFGNPLPPPALPPLTMSPPSPSHAPPAIPLMRSQTMDDEMFSSPRSIRGSERIILRRATHDYADEVDMHALASRRRFREPEPPKDSVLAGFTGPGRGMNRVFEWSKHVEPGLPDNHTVIAT</sequence>
<dbReference type="InterPro" id="IPR013083">
    <property type="entry name" value="Znf_RING/FYVE/PHD"/>
</dbReference>
<protein>
    <recommendedName>
        <fullName evidence="6">RING-type domain-containing protein</fullName>
    </recommendedName>
</protein>
<evidence type="ECO:0000256" key="4">
    <source>
        <dbReference type="PROSITE-ProRule" id="PRU00175"/>
    </source>
</evidence>
<reference evidence="7 8" key="1">
    <citation type="submission" date="2018-06" db="EMBL/GenBank/DDBJ databases">
        <title>Complete Genomes of Monosporascus.</title>
        <authorList>
            <person name="Robinson A.J."/>
            <person name="Natvig D.O."/>
        </authorList>
    </citation>
    <scope>NUCLEOTIDE SEQUENCE [LARGE SCALE GENOMIC DNA]</scope>
    <source>
        <strain evidence="7 8">CBS 609.92</strain>
    </source>
</reference>
<dbReference type="PROSITE" id="PS50089">
    <property type="entry name" value="ZF_RING_2"/>
    <property type="match status" value="1"/>
</dbReference>
<evidence type="ECO:0000256" key="1">
    <source>
        <dbReference type="ARBA" id="ARBA00022723"/>
    </source>
</evidence>
<evidence type="ECO:0000313" key="7">
    <source>
        <dbReference type="EMBL" id="RYO79762.1"/>
    </source>
</evidence>
<gene>
    <name evidence="7" type="ORF">DL762_007993</name>
</gene>
<dbReference type="SUPFAM" id="SSF57850">
    <property type="entry name" value="RING/U-box"/>
    <property type="match status" value="1"/>
</dbReference>
<feature type="domain" description="RING-type" evidence="6">
    <location>
        <begin position="289"/>
        <end position="338"/>
    </location>
</feature>
<accession>A0ABY0H1Z4</accession>
<dbReference type="InterPro" id="IPR017907">
    <property type="entry name" value="Znf_RING_CS"/>
</dbReference>
<dbReference type="InterPro" id="IPR001841">
    <property type="entry name" value="Znf_RING"/>
</dbReference>
<keyword evidence="8" id="KW-1185">Reference proteome</keyword>
<dbReference type="Gene3D" id="3.30.40.10">
    <property type="entry name" value="Zinc/RING finger domain, C3HC4 (zinc finger)"/>
    <property type="match status" value="1"/>
</dbReference>
<dbReference type="Proteomes" id="UP000294003">
    <property type="component" value="Unassembled WGS sequence"/>
</dbReference>
<feature type="compositionally biased region" description="Low complexity" evidence="5">
    <location>
        <begin position="248"/>
        <end position="265"/>
    </location>
</feature>
<evidence type="ECO:0000256" key="3">
    <source>
        <dbReference type="ARBA" id="ARBA00022833"/>
    </source>
</evidence>
<dbReference type="PROSITE" id="PS00518">
    <property type="entry name" value="ZF_RING_1"/>
    <property type="match status" value="1"/>
</dbReference>
<evidence type="ECO:0000256" key="5">
    <source>
        <dbReference type="SAM" id="MobiDB-lite"/>
    </source>
</evidence>
<proteinExistence type="predicted"/>
<dbReference type="EMBL" id="QJNS01000314">
    <property type="protein sequence ID" value="RYO79762.1"/>
    <property type="molecule type" value="Genomic_DNA"/>
</dbReference>
<name>A0ABY0H1Z4_9PEZI</name>
<comment type="caution">
    <text evidence="7">The sequence shown here is derived from an EMBL/GenBank/DDBJ whole genome shotgun (WGS) entry which is preliminary data.</text>
</comment>
<keyword evidence="3" id="KW-0862">Zinc</keyword>
<feature type="compositionally biased region" description="Basic and acidic residues" evidence="5">
    <location>
        <begin position="209"/>
        <end position="243"/>
    </location>
</feature>
<feature type="compositionally biased region" description="Basic residues" evidence="5">
    <location>
        <begin position="92"/>
        <end position="105"/>
    </location>
</feature>
<feature type="compositionally biased region" description="Pro residues" evidence="5">
    <location>
        <begin position="586"/>
        <end position="607"/>
    </location>
</feature>
<keyword evidence="1" id="KW-0479">Metal-binding</keyword>
<feature type="region of interest" description="Disordered" evidence="5">
    <location>
        <begin position="1"/>
        <end position="266"/>
    </location>
</feature>
<evidence type="ECO:0000259" key="6">
    <source>
        <dbReference type="PROSITE" id="PS50089"/>
    </source>
</evidence>